<accession>A0A5Q5BHZ7</accession>
<sequence>MTTPADHWRHLLRGELLTARKQRDTVRIAALRSALAAVDNAETPESTVVSAQPGQPGTPAGTVAGSVQGLGAAEVARRVLSDEQIRSLLTAEVDERVGAAATADARGFPDRAATLRGEAEVLEALLGNV</sequence>
<proteinExistence type="predicted"/>
<evidence type="ECO:0000313" key="2">
    <source>
        <dbReference type="EMBL" id="ABG07909.1"/>
    </source>
</evidence>
<dbReference type="AlphaFoldDB" id="A0A5Q5BHZ7"/>
<name>A0A5Q5BHZ7_MYCSS</name>
<protein>
    <submittedName>
        <fullName evidence="2">GatB/YqeY</fullName>
    </submittedName>
</protein>
<dbReference type="EMBL" id="CP000384">
    <property type="protein sequence ID" value="ABG07909.1"/>
    <property type="molecule type" value="Genomic_DNA"/>
</dbReference>
<dbReference type="Gene3D" id="1.10.1510.10">
    <property type="entry name" value="Uncharacterised protein YqeY/AIM41 PF09424, N-terminal domain"/>
    <property type="match status" value="1"/>
</dbReference>
<evidence type="ECO:0000256" key="1">
    <source>
        <dbReference type="SAM" id="MobiDB-lite"/>
    </source>
</evidence>
<dbReference type="KEGG" id="mmc:Mmcs_1800"/>
<organism evidence="2">
    <name type="scientific">Mycobacterium sp. (strain MCS)</name>
    <dbReference type="NCBI Taxonomy" id="164756"/>
    <lineage>
        <taxon>Bacteria</taxon>
        <taxon>Bacillati</taxon>
        <taxon>Actinomycetota</taxon>
        <taxon>Actinomycetes</taxon>
        <taxon>Mycobacteriales</taxon>
        <taxon>Mycobacteriaceae</taxon>
        <taxon>Mycobacterium</taxon>
    </lineage>
</organism>
<dbReference type="InterPro" id="IPR042184">
    <property type="entry name" value="YqeY/Aim41_N"/>
</dbReference>
<feature type="compositionally biased region" description="Polar residues" evidence="1">
    <location>
        <begin position="43"/>
        <end position="55"/>
    </location>
</feature>
<feature type="region of interest" description="Disordered" evidence="1">
    <location>
        <begin position="41"/>
        <end position="62"/>
    </location>
</feature>
<reference evidence="2" key="1">
    <citation type="submission" date="2006-06" db="EMBL/GenBank/DDBJ databases">
        <title>Complete sequence of chromosome of Mycobacterium sp. MCS.</title>
        <authorList>
            <consortium name="US DOE Joint Genome Institute"/>
            <person name="Copeland A."/>
            <person name="Lucas S."/>
            <person name="Lapidus A."/>
            <person name="Barry K."/>
            <person name="Detter J.C."/>
            <person name="Glavina del Rio T."/>
            <person name="Hammon N."/>
            <person name="Israni S."/>
            <person name="Dalin E."/>
            <person name="Tice H."/>
            <person name="Pitluck S."/>
            <person name="Martinez M."/>
            <person name="Schmutz J."/>
            <person name="Larimer F."/>
            <person name="Land M."/>
            <person name="Hauser L."/>
            <person name="Kyrpides N."/>
            <person name="Kim E."/>
            <person name="Miller C.D."/>
            <person name="Hughes J.E."/>
            <person name="Anderson A.J."/>
            <person name="Sims R.C."/>
            <person name="Richardson P."/>
        </authorList>
    </citation>
    <scope>NUCLEOTIDE SEQUENCE [LARGE SCALE GENOMIC DNA]</scope>
    <source>
        <strain evidence="2">MCS</strain>
    </source>
</reference>
<gene>
    <name evidence="2" type="ordered locus">Mmcs_1800</name>
</gene>